<proteinExistence type="predicted"/>
<feature type="compositionally biased region" description="Polar residues" evidence="1">
    <location>
        <begin position="105"/>
        <end position="115"/>
    </location>
</feature>
<evidence type="ECO:0000256" key="1">
    <source>
        <dbReference type="SAM" id="MobiDB-lite"/>
    </source>
</evidence>
<protein>
    <submittedName>
        <fullName evidence="2">Uncharacterized protein</fullName>
    </submittedName>
</protein>
<dbReference type="AlphaFoldDB" id="L5MBS1"/>
<name>L5MBS1_MYODS</name>
<sequence>MSLPKTLFLYPLNSPQSLFPINPALARLSGSMANTKPKAAKNKVPAFAEEAFHATGKTSRHLTEPRCQPNAPFKPKAWQTGPRCRVSLALLHPDIQGPAGESETHSTWNTGSGTRDTVPVGRPQTAPGIDAANTPAPRQRSLEHVGQLRFHPTPAQLLTPPARNRQCDCKALMPATRWPSLTCLSLIYREATAKPSIS</sequence>
<evidence type="ECO:0000313" key="3">
    <source>
        <dbReference type="Proteomes" id="UP000010556"/>
    </source>
</evidence>
<feature type="region of interest" description="Disordered" evidence="1">
    <location>
        <begin position="58"/>
        <end position="78"/>
    </location>
</feature>
<organism evidence="2 3">
    <name type="scientific">Myotis davidii</name>
    <name type="common">David's myotis</name>
    <dbReference type="NCBI Taxonomy" id="225400"/>
    <lineage>
        <taxon>Eukaryota</taxon>
        <taxon>Metazoa</taxon>
        <taxon>Chordata</taxon>
        <taxon>Craniata</taxon>
        <taxon>Vertebrata</taxon>
        <taxon>Euteleostomi</taxon>
        <taxon>Mammalia</taxon>
        <taxon>Eutheria</taxon>
        <taxon>Laurasiatheria</taxon>
        <taxon>Chiroptera</taxon>
        <taxon>Yangochiroptera</taxon>
        <taxon>Vespertilionidae</taxon>
        <taxon>Myotis</taxon>
    </lineage>
</organism>
<accession>L5MBS1</accession>
<feature type="region of interest" description="Disordered" evidence="1">
    <location>
        <begin position="96"/>
        <end position="142"/>
    </location>
</feature>
<keyword evidence="3" id="KW-1185">Reference proteome</keyword>
<gene>
    <name evidence="2" type="ORF">MDA_GLEAN10013658</name>
</gene>
<reference evidence="3" key="1">
    <citation type="journal article" date="2013" name="Science">
        <title>Comparative analysis of bat genomes provides insight into the evolution of flight and immunity.</title>
        <authorList>
            <person name="Zhang G."/>
            <person name="Cowled C."/>
            <person name="Shi Z."/>
            <person name="Huang Z."/>
            <person name="Bishop-Lilly K.A."/>
            <person name="Fang X."/>
            <person name="Wynne J.W."/>
            <person name="Xiong Z."/>
            <person name="Baker M.L."/>
            <person name="Zhao W."/>
            <person name="Tachedjian M."/>
            <person name="Zhu Y."/>
            <person name="Zhou P."/>
            <person name="Jiang X."/>
            <person name="Ng J."/>
            <person name="Yang L."/>
            <person name="Wu L."/>
            <person name="Xiao J."/>
            <person name="Feng Y."/>
            <person name="Chen Y."/>
            <person name="Sun X."/>
            <person name="Zhang Y."/>
            <person name="Marsh G.A."/>
            <person name="Crameri G."/>
            <person name="Broder C.C."/>
            <person name="Frey K.G."/>
            <person name="Wang L.F."/>
            <person name="Wang J."/>
        </authorList>
    </citation>
    <scope>NUCLEOTIDE SEQUENCE [LARGE SCALE GENOMIC DNA]</scope>
</reference>
<dbReference type="EMBL" id="KB102164">
    <property type="protein sequence ID" value="ELK35777.1"/>
    <property type="molecule type" value="Genomic_DNA"/>
</dbReference>
<evidence type="ECO:0000313" key="2">
    <source>
        <dbReference type="EMBL" id="ELK35777.1"/>
    </source>
</evidence>
<dbReference type="Proteomes" id="UP000010556">
    <property type="component" value="Unassembled WGS sequence"/>
</dbReference>